<dbReference type="PANTHER" id="PTHR21562:SF67">
    <property type="entry name" value="PECTIN ACETYLESTERASE"/>
    <property type="match status" value="1"/>
</dbReference>
<keyword evidence="2" id="KW-0472">Membrane</keyword>
<organism evidence="3 4">
    <name type="scientific">Stichopus japonicus</name>
    <name type="common">Sea cucumber</name>
    <dbReference type="NCBI Taxonomy" id="307972"/>
    <lineage>
        <taxon>Eukaryota</taxon>
        <taxon>Metazoa</taxon>
        <taxon>Echinodermata</taxon>
        <taxon>Eleutherozoa</taxon>
        <taxon>Echinozoa</taxon>
        <taxon>Holothuroidea</taxon>
        <taxon>Aspidochirotacea</taxon>
        <taxon>Aspidochirotida</taxon>
        <taxon>Stichopodidae</taxon>
        <taxon>Apostichopus</taxon>
    </lineage>
</organism>
<keyword evidence="4" id="KW-1185">Reference proteome</keyword>
<proteinExistence type="inferred from homology"/>
<comment type="similarity">
    <text evidence="1">Belongs to the pectinacetylesterase family. Notum subfamily.</text>
</comment>
<evidence type="ECO:0000256" key="1">
    <source>
        <dbReference type="ARBA" id="ARBA00010213"/>
    </source>
</evidence>
<dbReference type="OrthoDB" id="2015280at2759"/>
<dbReference type="Proteomes" id="UP000230750">
    <property type="component" value="Unassembled WGS sequence"/>
</dbReference>
<dbReference type="EMBL" id="MRZV01001680">
    <property type="protein sequence ID" value="PIK36415.1"/>
    <property type="molecule type" value="Genomic_DNA"/>
</dbReference>
<dbReference type="InterPro" id="IPR004963">
    <property type="entry name" value="PAE/NOTUM"/>
</dbReference>
<dbReference type="GO" id="GO:0016787">
    <property type="term" value="F:hydrolase activity"/>
    <property type="evidence" value="ECO:0007669"/>
    <property type="project" value="InterPro"/>
</dbReference>
<dbReference type="PANTHER" id="PTHR21562">
    <property type="entry name" value="NOTUM-RELATED"/>
    <property type="match status" value="1"/>
</dbReference>
<sequence>MSDQDGKTKVRYYRLKTDGKSNVQFQGRRTYCTNLKAAFLSVCSCQYVLSLLLLWMAWFLVWLSSNALTVSAMGKNLTIVRIPQSTANEMSAFCLDGSAPAYYYRRGRNKKWVIHFPTSELCFSLEQCMQLSRINSGSSRSLEPYLAADGFLSSNSEINPDFFNWNVVRLHPCDGGLYTGDVYAESPSVHNEVYFRGFHILKCILKWLMNKGLADADEVVISGTGVGAQTVYLHLDFIRQNLPSTARVTGLADSGFIVDVLNRTRFPEIRSAIQHLYVTHHSKGSLNQKCVAVNTAKLNEWRCLFPENVYSYITTPMFVVDSFFNAWSIWFALDLRCYPPSCENQITDLTVHGLERKERIQEIFQSKTNGLYMTSCFENDFILQNRTWNEAIVMDKDLRQAFIDWYRGEEDVPWWNYTDCFSFYACNSRCDWSPSHFLETTDRFSSQPEFYTDKH</sequence>
<dbReference type="STRING" id="307972.A0A2G8JL11"/>
<protein>
    <submittedName>
        <fullName evidence="3">Uncharacterized protein</fullName>
    </submittedName>
</protein>
<reference evidence="3 4" key="1">
    <citation type="journal article" date="2017" name="PLoS Biol.">
        <title>The sea cucumber genome provides insights into morphological evolution and visceral regeneration.</title>
        <authorList>
            <person name="Zhang X."/>
            <person name="Sun L."/>
            <person name="Yuan J."/>
            <person name="Sun Y."/>
            <person name="Gao Y."/>
            <person name="Zhang L."/>
            <person name="Li S."/>
            <person name="Dai H."/>
            <person name="Hamel J.F."/>
            <person name="Liu C."/>
            <person name="Yu Y."/>
            <person name="Liu S."/>
            <person name="Lin W."/>
            <person name="Guo K."/>
            <person name="Jin S."/>
            <person name="Xu P."/>
            <person name="Storey K.B."/>
            <person name="Huan P."/>
            <person name="Zhang T."/>
            <person name="Zhou Y."/>
            <person name="Zhang J."/>
            <person name="Lin C."/>
            <person name="Li X."/>
            <person name="Xing L."/>
            <person name="Huo D."/>
            <person name="Sun M."/>
            <person name="Wang L."/>
            <person name="Mercier A."/>
            <person name="Li F."/>
            <person name="Yang H."/>
            <person name="Xiang J."/>
        </authorList>
    </citation>
    <scope>NUCLEOTIDE SEQUENCE [LARGE SCALE GENOMIC DNA]</scope>
    <source>
        <strain evidence="3">Shaxun</strain>
        <tissue evidence="3">Muscle</tissue>
    </source>
</reference>
<name>A0A2G8JL11_STIJA</name>
<keyword evidence="2" id="KW-1133">Transmembrane helix</keyword>
<dbReference type="Pfam" id="PF03283">
    <property type="entry name" value="PAE"/>
    <property type="match status" value="1"/>
</dbReference>
<comment type="caution">
    <text evidence="3">The sequence shown here is derived from an EMBL/GenBank/DDBJ whole genome shotgun (WGS) entry which is preliminary data.</text>
</comment>
<accession>A0A2G8JL11</accession>
<feature type="transmembrane region" description="Helical" evidence="2">
    <location>
        <begin position="37"/>
        <end position="63"/>
    </location>
</feature>
<keyword evidence="2" id="KW-0812">Transmembrane</keyword>
<evidence type="ECO:0000313" key="4">
    <source>
        <dbReference type="Proteomes" id="UP000230750"/>
    </source>
</evidence>
<gene>
    <name evidence="3" type="ORF">BSL78_26760</name>
</gene>
<evidence type="ECO:0000256" key="2">
    <source>
        <dbReference type="SAM" id="Phobius"/>
    </source>
</evidence>
<dbReference type="AlphaFoldDB" id="A0A2G8JL11"/>
<evidence type="ECO:0000313" key="3">
    <source>
        <dbReference type="EMBL" id="PIK36415.1"/>
    </source>
</evidence>